<dbReference type="InterPro" id="IPR004515">
    <property type="entry name" value="Phosphoheptose_Isoase"/>
</dbReference>
<evidence type="ECO:0000256" key="4">
    <source>
        <dbReference type="ARBA" id="ARBA00009894"/>
    </source>
</evidence>
<comment type="subcellular location">
    <subcellularLocation>
        <location evidence="3">Cytoplasm</location>
    </subcellularLocation>
</comment>
<dbReference type="InterPro" id="IPR035461">
    <property type="entry name" value="GmhA/DiaA"/>
</dbReference>
<dbReference type="PROSITE" id="PS51464">
    <property type="entry name" value="SIS"/>
    <property type="match status" value="1"/>
</dbReference>
<dbReference type="GO" id="GO:0005737">
    <property type="term" value="C:cytoplasm"/>
    <property type="evidence" value="ECO:0007669"/>
    <property type="project" value="UniProtKB-SubCell"/>
</dbReference>
<organism evidence="12">
    <name type="scientific">hydrothermal vent metagenome</name>
    <dbReference type="NCBI Taxonomy" id="652676"/>
    <lineage>
        <taxon>unclassified sequences</taxon>
        <taxon>metagenomes</taxon>
        <taxon>ecological metagenomes</taxon>
    </lineage>
</organism>
<keyword evidence="6" id="KW-0963">Cytoplasm</keyword>
<sequence length="190" mass="20217">MLDIQKIIQESVHVKSAMLAECSQHIQSAAQMMIDTAKRGNKIFWCGNGGSAADAQHMAAELMGGLRDHDRPAIASIALTTDSSFLTAWANDTDYESIFSRQIQGLGEEGDVLVAISTSGNSANVIQGLKAAKAKSMKVIVLTGKSGGEMAGKGDVTICIPSDDTQRIQEGHLLTEHILCESVEAAIMDR</sequence>
<keyword evidence="7" id="KW-0479">Metal-binding</keyword>
<dbReference type="GO" id="GO:0097367">
    <property type="term" value="F:carbohydrate derivative binding"/>
    <property type="evidence" value="ECO:0007669"/>
    <property type="project" value="InterPro"/>
</dbReference>
<evidence type="ECO:0000256" key="5">
    <source>
        <dbReference type="ARBA" id="ARBA00012580"/>
    </source>
</evidence>
<dbReference type="EC" id="5.3.1.28" evidence="5"/>
<dbReference type="HAMAP" id="MF_00067">
    <property type="entry name" value="GmhA"/>
    <property type="match status" value="1"/>
</dbReference>
<dbReference type="Pfam" id="PF13580">
    <property type="entry name" value="SIS_2"/>
    <property type="match status" value="1"/>
</dbReference>
<dbReference type="GO" id="GO:0008968">
    <property type="term" value="F:D-sedoheptulose 7-phosphate isomerase activity"/>
    <property type="evidence" value="ECO:0007669"/>
    <property type="project" value="InterPro"/>
</dbReference>
<evidence type="ECO:0000256" key="10">
    <source>
        <dbReference type="ARBA" id="ARBA00023277"/>
    </source>
</evidence>
<protein>
    <recommendedName>
        <fullName evidence="5">D-sedoheptulose-7-phosphate isomerase</fullName>
        <ecNumber evidence="5">5.3.1.28</ecNumber>
    </recommendedName>
</protein>
<keyword evidence="9 12" id="KW-0413">Isomerase</keyword>
<dbReference type="PANTHER" id="PTHR30390:SF6">
    <property type="entry name" value="DNAA INITIATOR-ASSOCIATING PROTEIN DIAA"/>
    <property type="match status" value="1"/>
</dbReference>
<accession>A0A160VEE4</accession>
<evidence type="ECO:0000256" key="3">
    <source>
        <dbReference type="ARBA" id="ARBA00004496"/>
    </source>
</evidence>
<name>A0A160VEE4_9ZZZZ</name>
<evidence type="ECO:0000256" key="9">
    <source>
        <dbReference type="ARBA" id="ARBA00023235"/>
    </source>
</evidence>
<dbReference type="InterPro" id="IPR050099">
    <property type="entry name" value="SIS_GmhA/DiaA_subfam"/>
</dbReference>
<dbReference type="Gene3D" id="3.40.50.10490">
    <property type="entry name" value="Glucose-6-phosphate isomerase like protein, domain 1"/>
    <property type="match status" value="1"/>
</dbReference>
<dbReference type="GO" id="GO:0046872">
    <property type="term" value="F:metal ion binding"/>
    <property type="evidence" value="ECO:0007669"/>
    <property type="project" value="UniProtKB-KW"/>
</dbReference>
<dbReference type="CDD" id="cd05006">
    <property type="entry name" value="SIS_GmhA"/>
    <property type="match status" value="1"/>
</dbReference>
<evidence type="ECO:0000256" key="6">
    <source>
        <dbReference type="ARBA" id="ARBA00022490"/>
    </source>
</evidence>
<evidence type="ECO:0000256" key="1">
    <source>
        <dbReference type="ARBA" id="ARBA00000348"/>
    </source>
</evidence>
<dbReference type="GO" id="GO:1901135">
    <property type="term" value="P:carbohydrate derivative metabolic process"/>
    <property type="evidence" value="ECO:0007669"/>
    <property type="project" value="InterPro"/>
</dbReference>
<evidence type="ECO:0000313" key="12">
    <source>
        <dbReference type="EMBL" id="CUV08813.1"/>
    </source>
</evidence>
<comment type="cofactor">
    <cofactor evidence="2">
        <name>Zn(2+)</name>
        <dbReference type="ChEBI" id="CHEBI:29105"/>
    </cofactor>
</comment>
<dbReference type="PANTHER" id="PTHR30390">
    <property type="entry name" value="SEDOHEPTULOSE 7-PHOSPHATE ISOMERASE / DNAA INITIATOR-ASSOCIATING FACTOR FOR REPLICATION INITIATION"/>
    <property type="match status" value="1"/>
</dbReference>
<keyword evidence="10" id="KW-0119">Carbohydrate metabolism</keyword>
<comment type="catalytic activity">
    <reaction evidence="1">
        <text>2 D-sedoheptulose 7-phosphate = D-glycero-alpha-D-manno-heptose 7-phosphate + D-glycero-beta-D-manno-heptose 7-phosphate</text>
        <dbReference type="Rhea" id="RHEA:27489"/>
        <dbReference type="ChEBI" id="CHEBI:57483"/>
        <dbReference type="ChEBI" id="CHEBI:60203"/>
        <dbReference type="ChEBI" id="CHEBI:60204"/>
        <dbReference type="EC" id="5.3.1.28"/>
    </reaction>
</comment>
<evidence type="ECO:0000256" key="2">
    <source>
        <dbReference type="ARBA" id="ARBA00001947"/>
    </source>
</evidence>
<feature type="domain" description="SIS" evidence="11">
    <location>
        <begin position="33"/>
        <end position="190"/>
    </location>
</feature>
<dbReference type="InterPro" id="IPR001347">
    <property type="entry name" value="SIS_dom"/>
</dbReference>
<dbReference type="EMBL" id="FAXC01000128">
    <property type="protein sequence ID" value="CUV08813.1"/>
    <property type="molecule type" value="Genomic_DNA"/>
</dbReference>
<dbReference type="AlphaFoldDB" id="A0A160VEE4"/>
<dbReference type="InterPro" id="IPR046348">
    <property type="entry name" value="SIS_dom_sf"/>
</dbReference>
<comment type="similarity">
    <text evidence="4">Belongs to the SIS family. GmhA subfamily.</text>
</comment>
<evidence type="ECO:0000256" key="8">
    <source>
        <dbReference type="ARBA" id="ARBA00022833"/>
    </source>
</evidence>
<evidence type="ECO:0000256" key="7">
    <source>
        <dbReference type="ARBA" id="ARBA00022723"/>
    </source>
</evidence>
<reference evidence="12" key="1">
    <citation type="submission" date="2015-10" db="EMBL/GenBank/DDBJ databases">
        <authorList>
            <person name="Gilbert D.G."/>
        </authorList>
    </citation>
    <scope>NUCLEOTIDE SEQUENCE</scope>
</reference>
<evidence type="ECO:0000259" key="11">
    <source>
        <dbReference type="PROSITE" id="PS51464"/>
    </source>
</evidence>
<gene>
    <name evidence="12" type="ORF">MGWOODY_Mmi1997</name>
</gene>
<proteinExistence type="inferred from homology"/>
<keyword evidence="8" id="KW-0862">Zinc</keyword>
<dbReference type="SUPFAM" id="SSF53697">
    <property type="entry name" value="SIS domain"/>
    <property type="match status" value="1"/>
</dbReference>